<dbReference type="InterPro" id="IPR036188">
    <property type="entry name" value="FAD/NAD-bd_sf"/>
</dbReference>
<dbReference type="AlphaFoldDB" id="A0A6C0K2X6"/>
<dbReference type="SUPFAM" id="SSF55856">
    <property type="entry name" value="Cytochrome b5-like heme/steroid binding domain"/>
    <property type="match status" value="1"/>
</dbReference>
<accession>A0A6C0K2X6</accession>
<protein>
    <recommendedName>
        <fullName evidence="2">Cytochrome b5 heme-binding domain-containing protein</fullName>
    </recommendedName>
</protein>
<dbReference type="EMBL" id="MN740792">
    <property type="protein sequence ID" value="QHU11913.1"/>
    <property type="molecule type" value="Genomic_DNA"/>
</dbReference>
<reference evidence="3" key="1">
    <citation type="journal article" date="2020" name="Nature">
        <title>Giant virus diversity and host interactions through global metagenomics.</title>
        <authorList>
            <person name="Schulz F."/>
            <person name="Roux S."/>
            <person name="Paez-Espino D."/>
            <person name="Jungbluth S."/>
            <person name="Walsh D.A."/>
            <person name="Denef V.J."/>
            <person name="McMahon K.D."/>
            <person name="Konstantinidis K.T."/>
            <person name="Eloe-Fadrosh E.A."/>
            <person name="Kyrpides N.C."/>
            <person name="Woyke T."/>
        </authorList>
    </citation>
    <scope>NUCLEOTIDE SEQUENCE</scope>
    <source>
        <strain evidence="3">GVMAG-S-1101169-75</strain>
    </source>
</reference>
<proteinExistence type="predicted"/>
<feature type="transmembrane region" description="Helical" evidence="1">
    <location>
        <begin position="6"/>
        <end position="25"/>
    </location>
</feature>
<dbReference type="InterPro" id="IPR002937">
    <property type="entry name" value="Amino_oxidase"/>
</dbReference>
<evidence type="ECO:0000256" key="1">
    <source>
        <dbReference type="SAM" id="Phobius"/>
    </source>
</evidence>
<evidence type="ECO:0000313" key="3">
    <source>
        <dbReference type="EMBL" id="QHU11913.1"/>
    </source>
</evidence>
<dbReference type="Gene3D" id="3.10.120.10">
    <property type="entry name" value="Cytochrome b5-like heme/steroid binding domain"/>
    <property type="match status" value="1"/>
</dbReference>
<dbReference type="InterPro" id="IPR001199">
    <property type="entry name" value="Cyt_B5-like_heme/steroid-bd"/>
</dbReference>
<keyword evidence="1" id="KW-0812">Transmembrane</keyword>
<dbReference type="InterPro" id="IPR036400">
    <property type="entry name" value="Cyt_B5-like_heme/steroid_sf"/>
</dbReference>
<feature type="domain" description="Cytochrome b5 heme-binding" evidence="2">
    <location>
        <begin position="440"/>
        <end position="497"/>
    </location>
</feature>
<dbReference type="PROSITE" id="PS50255">
    <property type="entry name" value="CYTOCHROME_B5_2"/>
    <property type="match status" value="1"/>
</dbReference>
<keyword evidence="1" id="KW-1133">Transmembrane helix</keyword>
<dbReference type="Gene3D" id="3.50.50.60">
    <property type="entry name" value="FAD/NAD(P)-binding domain"/>
    <property type="match status" value="1"/>
</dbReference>
<evidence type="ECO:0000259" key="2">
    <source>
        <dbReference type="PROSITE" id="PS50255"/>
    </source>
</evidence>
<dbReference type="SUPFAM" id="SSF51905">
    <property type="entry name" value="FAD/NAD(P)-binding domain"/>
    <property type="match status" value="1"/>
</dbReference>
<dbReference type="Pfam" id="PF00173">
    <property type="entry name" value="Cyt-b5"/>
    <property type="match status" value="1"/>
</dbReference>
<organism evidence="3">
    <name type="scientific">viral metagenome</name>
    <dbReference type="NCBI Taxonomy" id="1070528"/>
    <lineage>
        <taxon>unclassified sequences</taxon>
        <taxon>metagenomes</taxon>
        <taxon>organismal metagenomes</taxon>
    </lineage>
</organism>
<dbReference type="Pfam" id="PF01593">
    <property type="entry name" value="Amino_oxidase"/>
    <property type="match status" value="1"/>
</dbReference>
<dbReference type="GO" id="GO:0016491">
    <property type="term" value="F:oxidoreductase activity"/>
    <property type="evidence" value="ECO:0007669"/>
    <property type="project" value="InterPro"/>
</dbReference>
<sequence>MQVKDHDIIIVGGGISGLFLAYRLLMEDPKIRLLIIEKGKEMGGKLQTEYSTSSNNEMKTVLYEKGPWRISTSHTHMIRLCHNLGVPLHPFPENIVDGYYDVNTKRYSCSAPATQNPTNPGLSAYDELILHRNRSFARDKEDRTGYPDILDMTSVIDVYEAQNPSSYLCLMTGFSGLIQALVDTLKALENRCSFLKEALVTDVVYDNKKKHYRLSIQKREGSNEFHERTEIAPRVVLACPPSSFQDWSIADYMRPLLASVRPVSLHHIYAMSPQRPLLYNNNIDNFHINTNSALCQIISSPYPTAPSNHWFMISYSSGRIADFWERLCIAHPLKFREKIRKEASTFLGKTQTRALQQIKNYYWKEAIHEWTPSFGMDMKRMYRLAMIPDPIHLPDLFIIGEAFSPLQGWCEGALETVENLLAEIVHPSPPVIEALPIQHVIYRSRVLDVHRWMSRHPGGAQALENHLGEDITQLWDSIHNTLQSKAMIAALQVGWQHSPTTMIKLI</sequence>
<name>A0A6C0K2X6_9ZZZZ</name>
<keyword evidence="1" id="KW-0472">Membrane</keyword>